<evidence type="ECO:0000256" key="1">
    <source>
        <dbReference type="ARBA" id="ARBA00010323"/>
    </source>
</evidence>
<dbReference type="InterPro" id="IPR051085">
    <property type="entry name" value="MB_O-acyltransferase"/>
</dbReference>
<dbReference type="AlphaFoldDB" id="A0A9P8RNS3"/>
<dbReference type="EMBL" id="JAGHQM010000848">
    <property type="protein sequence ID" value="KAH0558425.1"/>
    <property type="molecule type" value="Genomic_DNA"/>
</dbReference>
<organism evidence="5 6">
    <name type="scientific">Trichoglossum hirsutum</name>
    <dbReference type="NCBI Taxonomy" id="265104"/>
    <lineage>
        <taxon>Eukaryota</taxon>
        <taxon>Fungi</taxon>
        <taxon>Dikarya</taxon>
        <taxon>Ascomycota</taxon>
        <taxon>Pezizomycotina</taxon>
        <taxon>Geoglossomycetes</taxon>
        <taxon>Geoglossales</taxon>
        <taxon>Geoglossaceae</taxon>
        <taxon>Trichoglossum</taxon>
    </lineage>
</organism>
<comment type="caution">
    <text evidence="5">The sequence shown here is derived from an EMBL/GenBank/DDBJ whole genome shotgun (WGS) entry which is preliminary data.</text>
</comment>
<keyword evidence="3" id="KW-1133">Transmembrane helix</keyword>
<gene>
    <name evidence="5" type="ORF">GP486_004915</name>
</gene>
<dbReference type="GO" id="GO:0006506">
    <property type="term" value="P:GPI anchor biosynthetic process"/>
    <property type="evidence" value="ECO:0007669"/>
    <property type="project" value="TreeGrafter"/>
</dbReference>
<dbReference type="GO" id="GO:0016020">
    <property type="term" value="C:membrane"/>
    <property type="evidence" value="ECO:0007669"/>
    <property type="project" value="GOC"/>
</dbReference>
<keyword evidence="3" id="KW-0812">Transmembrane</keyword>
<keyword evidence="4" id="KW-0732">Signal</keyword>
<feature type="transmembrane region" description="Helical" evidence="3">
    <location>
        <begin position="266"/>
        <end position="290"/>
    </location>
</feature>
<protein>
    <submittedName>
        <fullName evidence="5">Uncharacterized protein</fullName>
    </submittedName>
</protein>
<evidence type="ECO:0000313" key="5">
    <source>
        <dbReference type="EMBL" id="KAH0558425.1"/>
    </source>
</evidence>
<feature type="signal peptide" evidence="4">
    <location>
        <begin position="1"/>
        <end position="19"/>
    </location>
</feature>
<sequence length="425" mass="48034">MWTSRSWILSHSLLGGVEALNLLRPPTPETPFRIAYLPGEVLSALKSRRLSDVAVMSWLDPLRRLYSLDTLDTRFTTASSIPPKPLEPQREDRTNLEDSVGKGARNVGDGLPPSRWGTLEFYVYYIVFIICVPLMFKAAIEVSQGQSVNEKAQLFKALYYPTVLQSHPNYPKYSHLLSPGWIPGRKVDNSDAQYSTFRENVPYLFLVLTLHPLLRRLYESCTSSSDLGYNSLAKSDSDQASGRGSPLTPTVMAADARLNRRISFDIVFAFLFICALHGFSAFKILLILYINYSLATRLPRQYIPVATWIFNIGILFANELCKGYRFTAIAEFFLPWSAASREGVEQGGAAANWGAWLDSYGGLIPRWEILFNITVLRLISFNLDYYWSLSMRGSSPIEVCQPAISIAYLPLLESWSMRNETYENP</sequence>
<comment type="similarity">
    <text evidence="1">Belongs to the membrane-bound acyltransferase family.</text>
</comment>
<dbReference type="PANTHER" id="PTHR13285:SF18">
    <property type="entry name" value="PROTEIN-CYSTEINE N-PALMITOYLTRANSFERASE RASP"/>
    <property type="match status" value="1"/>
</dbReference>
<keyword evidence="6" id="KW-1185">Reference proteome</keyword>
<feature type="compositionally biased region" description="Basic and acidic residues" evidence="2">
    <location>
        <begin position="87"/>
        <end position="100"/>
    </location>
</feature>
<dbReference type="GO" id="GO:0005783">
    <property type="term" value="C:endoplasmic reticulum"/>
    <property type="evidence" value="ECO:0007669"/>
    <property type="project" value="TreeGrafter"/>
</dbReference>
<keyword evidence="3" id="KW-0472">Membrane</keyword>
<name>A0A9P8RNS3_9PEZI</name>
<evidence type="ECO:0000256" key="2">
    <source>
        <dbReference type="SAM" id="MobiDB-lite"/>
    </source>
</evidence>
<feature type="region of interest" description="Disordered" evidence="2">
    <location>
        <begin position="79"/>
        <end position="101"/>
    </location>
</feature>
<feature type="transmembrane region" description="Helical" evidence="3">
    <location>
        <begin position="302"/>
        <end position="321"/>
    </location>
</feature>
<evidence type="ECO:0000256" key="3">
    <source>
        <dbReference type="SAM" id="Phobius"/>
    </source>
</evidence>
<accession>A0A9P8RNS3</accession>
<reference evidence="5" key="1">
    <citation type="submission" date="2021-03" db="EMBL/GenBank/DDBJ databases">
        <title>Comparative genomics and phylogenomic investigation of the class Geoglossomycetes provide insights into ecological specialization and systematics.</title>
        <authorList>
            <person name="Melie T."/>
            <person name="Pirro S."/>
            <person name="Miller A.N."/>
            <person name="Quandt A."/>
        </authorList>
    </citation>
    <scope>NUCLEOTIDE SEQUENCE</scope>
    <source>
        <strain evidence="5">CAQ_001_2017</strain>
    </source>
</reference>
<feature type="chain" id="PRO_5040179847" evidence="4">
    <location>
        <begin position="20"/>
        <end position="425"/>
    </location>
</feature>
<proteinExistence type="inferred from homology"/>
<dbReference type="GO" id="GO:0008374">
    <property type="term" value="F:O-acyltransferase activity"/>
    <property type="evidence" value="ECO:0007669"/>
    <property type="project" value="TreeGrafter"/>
</dbReference>
<feature type="transmembrane region" description="Helical" evidence="3">
    <location>
        <begin position="121"/>
        <end position="140"/>
    </location>
</feature>
<dbReference type="PANTHER" id="PTHR13285">
    <property type="entry name" value="ACYLTRANSFERASE"/>
    <property type="match status" value="1"/>
</dbReference>
<evidence type="ECO:0000256" key="4">
    <source>
        <dbReference type="SAM" id="SignalP"/>
    </source>
</evidence>
<evidence type="ECO:0000313" key="6">
    <source>
        <dbReference type="Proteomes" id="UP000750711"/>
    </source>
</evidence>
<dbReference type="Proteomes" id="UP000750711">
    <property type="component" value="Unassembled WGS sequence"/>
</dbReference>